<evidence type="ECO:0000313" key="3">
    <source>
        <dbReference type="Proteomes" id="UP000654482"/>
    </source>
</evidence>
<keyword evidence="1" id="KW-1133">Transmembrane helix</keyword>
<evidence type="ECO:0000256" key="1">
    <source>
        <dbReference type="SAM" id="Phobius"/>
    </source>
</evidence>
<dbReference type="Proteomes" id="UP000654482">
    <property type="component" value="Unassembled WGS sequence"/>
</dbReference>
<feature type="transmembrane region" description="Helical" evidence="1">
    <location>
        <begin position="38"/>
        <end position="61"/>
    </location>
</feature>
<name>A0A8J7IVD5_9CYAN</name>
<sequence>MQIPTDLATYTQWSGILTLVFLGLTLLSFVFKWGIRFRLVGATSFMGVITASIFALSLGLFTHTEIPGSVRYTLVYDNAGDKVVIVVPPTITESETAATLRQAAADIIPFGRAGTFGTQLTIRARTMLHPELGVSQPLYLGQATKLMSDSNAELDVRVFSDRFAQLPKSLPESNS</sequence>
<keyword evidence="1" id="KW-0472">Membrane</keyword>
<dbReference type="RefSeq" id="WP_194030270.1">
    <property type="nucleotide sequence ID" value="NZ_JADEWZ010000021.1"/>
</dbReference>
<dbReference type="EMBL" id="JADEWZ010000021">
    <property type="protein sequence ID" value="MBE9117178.1"/>
    <property type="molecule type" value="Genomic_DNA"/>
</dbReference>
<keyword evidence="3" id="KW-1185">Reference proteome</keyword>
<gene>
    <name evidence="2" type="ORF">IQ249_14855</name>
</gene>
<proteinExistence type="predicted"/>
<dbReference type="InterPro" id="IPR019664">
    <property type="entry name" value="Uncharacterised_Ycf51"/>
</dbReference>
<keyword evidence="1" id="KW-0812">Transmembrane</keyword>
<protein>
    <submittedName>
        <fullName evidence="2">Ycf51 family protein</fullName>
    </submittedName>
</protein>
<dbReference type="AlphaFoldDB" id="A0A8J7IVD5"/>
<accession>A0A8J7IVD5</accession>
<feature type="transmembrane region" description="Helical" evidence="1">
    <location>
        <begin position="12"/>
        <end position="31"/>
    </location>
</feature>
<dbReference type="Pfam" id="PF10726">
    <property type="entry name" value="DUF2518"/>
    <property type="match status" value="1"/>
</dbReference>
<organism evidence="2 3">
    <name type="scientific">Lusitaniella coriacea LEGE 07157</name>
    <dbReference type="NCBI Taxonomy" id="945747"/>
    <lineage>
        <taxon>Bacteria</taxon>
        <taxon>Bacillati</taxon>
        <taxon>Cyanobacteriota</taxon>
        <taxon>Cyanophyceae</taxon>
        <taxon>Spirulinales</taxon>
        <taxon>Lusitaniellaceae</taxon>
        <taxon>Lusitaniella</taxon>
    </lineage>
</organism>
<reference evidence="2" key="1">
    <citation type="submission" date="2020-10" db="EMBL/GenBank/DDBJ databases">
        <authorList>
            <person name="Castelo-Branco R."/>
            <person name="Eusebio N."/>
            <person name="Adriana R."/>
            <person name="Vieira A."/>
            <person name="Brugerolle De Fraissinette N."/>
            <person name="Rezende De Castro R."/>
            <person name="Schneider M.P."/>
            <person name="Vasconcelos V."/>
            <person name="Leao P.N."/>
        </authorList>
    </citation>
    <scope>NUCLEOTIDE SEQUENCE</scope>
    <source>
        <strain evidence="2">LEGE 07157</strain>
    </source>
</reference>
<evidence type="ECO:0000313" key="2">
    <source>
        <dbReference type="EMBL" id="MBE9117178.1"/>
    </source>
</evidence>
<comment type="caution">
    <text evidence="2">The sequence shown here is derived from an EMBL/GenBank/DDBJ whole genome shotgun (WGS) entry which is preliminary data.</text>
</comment>